<feature type="domain" description="Serine aminopeptidase S33" evidence="2">
    <location>
        <begin position="96"/>
        <end position="201"/>
    </location>
</feature>
<dbReference type="SUPFAM" id="SSF53474">
    <property type="entry name" value="alpha/beta-Hydrolases"/>
    <property type="match status" value="1"/>
</dbReference>
<dbReference type="Proteomes" id="UP000013827">
    <property type="component" value="Unassembled WGS sequence"/>
</dbReference>
<dbReference type="GeneID" id="17253676"/>
<sequence>MGCVMSTAIGCLLCNNRCSIDRVVSQFAFFPPSPASYTMEAHEGKLRIRFCDPEMAAAHENLQRNAAGGAVRVDCARVETSRGSSVALLHFVHPAARATLLWSHGNAMDIGEMYFFLLGLAAQMGVSVLAYDYSGYGASSGAPSEANCYADIQAAHDYLRSRGVDSSSLLLYGQSVGSAPSLWLAARCAVAGVVLHTPLMSGLRVLIPPHGGCCSLSGCCNPVCVYSLCDPFPNLARIKKVRSPVLLLHGTHDSTVDKSHTDGLYARVPQQHRRPPYIVPGANHDNLVEANPDGYFDALEAFLSEAVAQGRGAGRGAPSGAEAPLAPVPTSPMARS</sequence>
<reference evidence="3" key="2">
    <citation type="submission" date="2024-10" db="UniProtKB">
        <authorList>
            <consortium name="EnsemblProtists"/>
        </authorList>
    </citation>
    <scope>IDENTIFICATION</scope>
</reference>
<protein>
    <recommendedName>
        <fullName evidence="2">Serine aminopeptidase S33 domain-containing protein</fullName>
    </recommendedName>
</protein>
<dbReference type="Gene3D" id="3.40.50.1820">
    <property type="entry name" value="alpha/beta hydrolase"/>
    <property type="match status" value="1"/>
</dbReference>
<name>A0A0D3I8E1_EMIH1</name>
<evidence type="ECO:0000313" key="3">
    <source>
        <dbReference type="EnsemblProtists" id="EOD07526"/>
    </source>
</evidence>
<dbReference type="PANTHER" id="PTHR12277">
    <property type="entry name" value="ALPHA/BETA HYDROLASE DOMAIN-CONTAINING PROTEIN"/>
    <property type="match status" value="1"/>
</dbReference>
<evidence type="ECO:0000256" key="1">
    <source>
        <dbReference type="SAM" id="MobiDB-lite"/>
    </source>
</evidence>
<evidence type="ECO:0000259" key="2">
    <source>
        <dbReference type="Pfam" id="PF12146"/>
    </source>
</evidence>
<dbReference type="EnsemblProtists" id="EOD07526">
    <property type="protein sequence ID" value="EOD07526"/>
    <property type="gene ID" value="EMIHUDRAFT_416957"/>
</dbReference>
<dbReference type="STRING" id="2903.R1D9J4"/>
<proteinExistence type="predicted"/>
<accession>A0A0D3I8E1</accession>
<dbReference type="KEGG" id="ehx:EMIHUDRAFT_416957"/>
<evidence type="ECO:0000313" key="4">
    <source>
        <dbReference type="Proteomes" id="UP000013827"/>
    </source>
</evidence>
<keyword evidence="4" id="KW-1185">Reference proteome</keyword>
<organism evidence="3 4">
    <name type="scientific">Emiliania huxleyi (strain CCMP1516)</name>
    <dbReference type="NCBI Taxonomy" id="280463"/>
    <lineage>
        <taxon>Eukaryota</taxon>
        <taxon>Haptista</taxon>
        <taxon>Haptophyta</taxon>
        <taxon>Prymnesiophyceae</taxon>
        <taxon>Isochrysidales</taxon>
        <taxon>Noelaerhabdaceae</taxon>
        <taxon>Emiliania</taxon>
    </lineage>
</organism>
<dbReference type="HOGENOM" id="CLU_029375_5_4_1"/>
<dbReference type="AlphaFoldDB" id="A0A0D3I8E1"/>
<reference evidence="4" key="1">
    <citation type="journal article" date="2013" name="Nature">
        <title>Pan genome of the phytoplankton Emiliania underpins its global distribution.</title>
        <authorList>
            <person name="Read B.A."/>
            <person name="Kegel J."/>
            <person name="Klute M.J."/>
            <person name="Kuo A."/>
            <person name="Lefebvre S.C."/>
            <person name="Maumus F."/>
            <person name="Mayer C."/>
            <person name="Miller J."/>
            <person name="Monier A."/>
            <person name="Salamov A."/>
            <person name="Young J."/>
            <person name="Aguilar M."/>
            <person name="Claverie J.M."/>
            <person name="Frickenhaus S."/>
            <person name="Gonzalez K."/>
            <person name="Herman E.K."/>
            <person name="Lin Y.C."/>
            <person name="Napier J."/>
            <person name="Ogata H."/>
            <person name="Sarno A.F."/>
            <person name="Shmutz J."/>
            <person name="Schroeder D."/>
            <person name="de Vargas C."/>
            <person name="Verret F."/>
            <person name="von Dassow P."/>
            <person name="Valentin K."/>
            <person name="Van de Peer Y."/>
            <person name="Wheeler G."/>
            <person name="Dacks J.B."/>
            <person name="Delwiche C.F."/>
            <person name="Dyhrman S.T."/>
            <person name="Glockner G."/>
            <person name="John U."/>
            <person name="Richards T."/>
            <person name="Worden A.Z."/>
            <person name="Zhang X."/>
            <person name="Grigoriev I.V."/>
            <person name="Allen A.E."/>
            <person name="Bidle K."/>
            <person name="Borodovsky M."/>
            <person name="Bowler C."/>
            <person name="Brownlee C."/>
            <person name="Cock J.M."/>
            <person name="Elias M."/>
            <person name="Gladyshev V.N."/>
            <person name="Groth M."/>
            <person name="Guda C."/>
            <person name="Hadaegh A."/>
            <person name="Iglesias-Rodriguez M.D."/>
            <person name="Jenkins J."/>
            <person name="Jones B.M."/>
            <person name="Lawson T."/>
            <person name="Leese F."/>
            <person name="Lindquist E."/>
            <person name="Lobanov A."/>
            <person name="Lomsadze A."/>
            <person name="Malik S.B."/>
            <person name="Marsh M.E."/>
            <person name="Mackinder L."/>
            <person name="Mock T."/>
            <person name="Mueller-Roeber B."/>
            <person name="Pagarete A."/>
            <person name="Parker M."/>
            <person name="Probert I."/>
            <person name="Quesneville H."/>
            <person name="Raines C."/>
            <person name="Rensing S.A."/>
            <person name="Riano-Pachon D.M."/>
            <person name="Richier S."/>
            <person name="Rokitta S."/>
            <person name="Shiraiwa Y."/>
            <person name="Soanes D.M."/>
            <person name="van der Giezen M."/>
            <person name="Wahlund T.M."/>
            <person name="Williams B."/>
            <person name="Wilson W."/>
            <person name="Wolfe G."/>
            <person name="Wurch L.L."/>
        </authorList>
    </citation>
    <scope>NUCLEOTIDE SEQUENCE</scope>
</reference>
<feature type="region of interest" description="Disordered" evidence="1">
    <location>
        <begin position="311"/>
        <end position="336"/>
    </location>
</feature>
<dbReference type="PaxDb" id="2903-EOD07526"/>
<dbReference type="eggNOG" id="KOG1552">
    <property type="taxonomic scope" value="Eukaryota"/>
</dbReference>
<dbReference type="InterPro" id="IPR022742">
    <property type="entry name" value="Hydrolase_4"/>
</dbReference>
<dbReference type="InterPro" id="IPR029058">
    <property type="entry name" value="AB_hydrolase_fold"/>
</dbReference>
<dbReference type="OMA" id="RSIDHKE"/>
<dbReference type="Pfam" id="PF12146">
    <property type="entry name" value="Hydrolase_4"/>
    <property type="match status" value="1"/>
</dbReference>
<dbReference type="PANTHER" id="PTHR12277:SF81">
    <property type="entry name" value="PROTEIN ABHD13"/>
    <property type="match status" value="1"/>
</dbReference>
<dbReference type="RefSeq" id="XP_005759955.1">
    <property type="nucleotide sequence ID" value="XM_005759898.1"/>
</dbReference>